<evidence type="ECO:0000256" key="10">
    <source>
        <dbReference type="ARBA" id="ARBA00023303"/>
    </source>
</evidence>
<evidence type="ECO:0000256" key="11">
    <source>
        <dbReference type="RuleBase" id="RU000679"/>
    </source>
</evidence>
<dbReference type="RefSeq" id="XP_009048960.1">
    <property type="nucleotide sequence ID" value="XM_009050712.1"/>
</dbReference>
<keyword evidence="3 11" id="KW-0894">Sodium channel</keyword>
<dbReference type="GO" id="GO:0015280">
    <property type="term" value="F:ligand-gated sodium channel activity"/>
    <property type="evidence" value="ECO:0007669"/>
    <property type="project" value="TreeGrafter"/>
</dbReference>
<evidence type="ECO:0000313" key="15">
    <source>
        <dbReference type="Proteomes" id="UP000030746"/>
    </source>
</evidence>
<dbReference type="EMBL" id="KB200750">
    <property type="protein sequence ID" value="ESP00343.1"/>
    <property type="molecule type" value="Genomic_DNA"/>
</dbReference>
<dbReference type="Pfam" id="PF00858">
    <property type="entry name" value="ASC"/>
    <property type="match status" value="1"/>
</dbReference>
<evidence type="ECO:0000256" key="2">
    <source>
        <dbReference type="ARBA" id="ARBA00022448"/>
    </source>
</evidence>
<evidence type="ECO:0000256" key="5">
    <source>
        <dbReference type="ARBA" id="ARBA00022989"/>
    </source>
</evidence>
<evidence type="ECO:0000256" key="13">
    <source>
        <dbReference type="SAM" id="Phobius"/>
    </source>
</evidence>
<evidence type="ECO:0000256" key="1">
    <source>
        <dbReference type="ARBA" id="ARBA00004141"/>
    </source>
</evidence>
<keyword evidence="9 11" id="KW-0739">Sodium transport</keyword>
<dbReference type="Gene3D" id="2.60.470.10">
    <property type="entry name" value="Acid-sensing ion channels like domains"/>
    <property type="match status" value="1"/>
</dbReference>
<dbReference type="OMA" id="TSITWAM"/>
<reference evidence="14 15" key="1">
    <citation type="journal article" date="2013" name="Nature">
        <title>Insights into bilaterian evolution from three spiralian genomes.</title>
        <authorList>
            <person name="Simakov O."/>
            <person name="Marletaz F."/>
            <person name="Cho S.J."/>
            <person name="Edsinger-Gonzales E."/>
            <person name="Havlak P."/>
            <person name="Hellsten U."/>
            <person name="Kuo D.H."/>
            <person name="Larsson T."/>
            <person name="Lv J."/>
            <person name="Arendt D."/>
            <person name="Savage R."/>
            <person name="Osoegawa K."/>
            <person name="de Jong P."/>
            <person name="Grimwood J."/>
            <person name="Chapman J.A."/>
            <person name="Shapiro H."/>
            <person name="Aerts A."/>
            <person name="Otillar R.P."/>
            <person name="Terry A.Y."/>
            <person name="Boore J.L."/>
            <person name="Grigoriev I.V."/>
            <person name="Lindberg D.R."/>
            <person name="Seaver E.C."/>
            <person name="Weisblat D.A."/>
            <person name="Putnam N.H."/>
            <person name="Rokhsar D.S."/>
        </authorList>
    </citation>
    <scope>NUCLEOTIDE SEQUENCE [LARGE SCALE GENOMIC DNA]</scope>
</reference>
<feature type="compositionally biased region" description="Polar residues" evidence="12">
    <location>
        <begin position="550"/>
        <end position="568"/>
    </location>
</feature>
<evidence type="ECO:0000256" key="9">
    <source>
        <dbReference type="ARBA" id="ARBA00023201"/>
    </source>
</evidence>
<keyword evidence="10 11" id="KW-0407">Ion channel</keyword>
<evidence type="ECO:0000256" key="8">
    <source>
        <dbReference type="ARBA" id="ARBA00023136"/>
    </source>
</evidence>
<dbReference type="GeneID" id="20250796"/>
<keyword evidence="6" id="KW-0915">Sodium</keyword>
<evidence type="ECO:0000256" key="3">
    <source>
        <dbReference type="ARBA" id="ARBA00022461"/>
    </source>
</evidence>
<keyword evidence="5 13" id="KW-1133">Transmembrane helix</keyword>
<name>V4ASW8_LOTGI</name>
<evidence type="ECO:0000256" key="4">
    <source>
        <dbReference type="ARBA" id="ARBA00022692"/>
    </source>
</evidence>
<dbReference type="KEGG" id="lgi:LOTGIDRAFT_238585"/>
<evidence type="ECO:0000256" key="7">
    <source>
        <dbReference type="ARBA" id="ARBA00023065"/>
    </source>
</evidence>
<protein>
    <submittedName>
        <fullName evidence="14">Uncharacterized protein</fullName>
    </submittedName>
</protein>
<dbReference type="CTD" id="20250796"/>
<proteinExistence type="inferred from homology"/>
<evidence type="ECO:0000256" key="12">
    <source>
        <dbReference type="SAM" id="MobiDB-lite"/>
    </source>
</evidence>
<keyword evidence="2 11" id="KW-0813">Transport</keyword>
<dbReference type="Proteomes" id="UP000030746">
    <property type="component" value="Unassembled WGS sequence"/>
</dbReference>
<dbReference type="GO" id="GO:0005886">
    <property type="term" value="C:plasma membrane"/>
    <property type="evidence" value="ECO:0007669"/>
    <property type="project" value="TreeGrafter"/>
</dbReference>
<keyword evidence="4 11" id="KW-0812">Transmembrane</keyword>
<evidence type="ECO:0000313" key="14">
    <source>
        <dbReference type="EMBL" id="ESP00343.1"/>
    </source>
</evidence>
<feature type="transmembrane region" description="Helical" evidence="13">
    <location>
        <begin position="80"/>
        <end position="102"/>
    </location>
</feature>
<dbReference type="PRINTS" id="PR01078">
    <property type="entry name" value="AMINACHANNEL"/>
</dbReference>
<dbReference type="AlphaFoldDB" id="V4ASW8"/>
<accession>V4ASW8</accession>
<keyword evidence="15" id="KW-1185">Reference proteome</keyword>
<organism evidence="14 15">
    <name type="scientific">Lottia gigantea</name>
    <name type="common">Giant owl limpet</name>
    <dbReference type="NCBI Taxonomy" id="225164"/>
    <lineage>
        <taxon>Eukaryota</taxon>
        <taxon>Metazoa</taxon>
        <taxon>Spiralia</taxon>
        <taxon>Lophotrochozoa</taxon>
        <taxon>Mollusca</taxon>
        <taxon>Gastropoda</taxon>
        <taxon>Patellogastropoda</taxon>
        <taxon>Lottioidea</taxon>
        <taxon>Lottiidae</taxon>
        <taxon>Lottia</taxon>
    </lineage>
</organism>
<gene>
    <name evidence="14" type="ORF">LOTGIDRAFT_238585</name>
</gene>
<comment type="similarity">
    <text evidence="11">Belongs to the amiloride-sensitive sodium channel (TC 1.A.6) family.</text>
</comment>
<sequence length="710" mass="81311">MRDVKMLGEEKWKEKCDRYFSSMGDLTEQKSNNTRRELLPASDSDTILSKRNRQSIRKWVNGLDLHGSSFLSASRSKFTMAIWLILILFSLASYGLLTYLLINDYFHQAPKLVLTSATRETHIDPSLSVTFCNLNILKVSKLSATRFEKLRNLLPKTVNANAPQTDRNSAPLSDMLRTTNLWETLQSNLGENLTSFLSEIEHEFSAYENQETDQDLESLYHAALEGDLSSIYDALRLSRHDIQSLGHQRTEMLRHCWINGRNCLESEMKVFVDSQKGNCVTVKSSSKMDGFERLSLLLDTEPYEYVGVTSPVTGFVVSVHDSNINHDETSQFITSPGENLNLKIHQVSRYHRITGCTTDPYHNQQTCLQRCLGKNIIKTCGCSISLDAALKTRCRYNIPYEYVCKRSMEYLIKKGRLNCDCPKRCRERQYDIRSTRGDWPSRFHSVHIERSLAAKGLTRNYAQLRETMVKVDIDTTQAQFTDYKEQYDITWLGLLWRMGGLSAMFIGISALSILEIIWLLGRSVTVCCTTFRRKATPKVKDEEDEEAHSTWENNQATPKLQPTVNKPTQRPRLPSLPVETRPSNNLGPIPEDFSHIENNFITLNDDYDEIDHIYAQVWDPTTSGQIQNGGLENNVNAVTNRLSGKKSNYNIKVNNKSQDAKRNYFTRAEGSAPDNRQRNRIITPHLVQTYSTHQTQTRLVTGTRPGIFYM</sequence>
<dbReference type="InterPro" id="IPR001873">
    <property type="entry name" value="ENaC"/>
</dbReference>
<dbReference type="HOGENOM" id="CLU_388970_0_0_1"/>
<dbReference type="PANTHER" id="PTHR11690">
    <property type="entry name" value="AMILORIDE-SENSITIVE SODIUM CHANNEL-RELATED"/>
    <property type="match status" value="1"/>
</dbReference>
<feature type="transmembrane region" description="Helical" evidence="13">
    <location>
        <begin position="494"/>
        <end position="520"/>
    </location>
</feature>
<keyword evidence="7 11" id="KW-0406">Ion transport</keyword>
<evidence type="ECO:0000256" key="6">
    <source>
        <dbReference type="ARBA" id="ARBA00023053"/>
    </source>
</evidence>
<comment type="subcellular location">
    <subcellularLocation>
        <location evidence="1">Membrane</location>
        <topology evidence="1">Multi-pass membrane protein</topology>
    </subcellularLocation>
</comment>
<feature type="region of interest" description="Disordered" evidence="12">
    <location>
        <begin position="536"/>
        <end position="591"/>
    </location>
</feature>
<dbReference type="OrthoDB" id="6051226at2759"/>
<keyword evidence="8 13" id="KW-0472">Membrane</keyword>